<name>A0A096BZZ9_9FIRM</name>
<sequence length="161" mass="18660">MNQEYVQTHFPIGKVKKAISEYYVIRWLWYIIYIGISVLMVWLSGHTGFIGLKMIYYGIVAIVIWKLSHMGEPLLYIGTEGIVIQRRPMSTQEYIDRIINPIDFYYYVAYENIIGFTADWKELQMTTSTGAIMTISVDLVFVSTKDKNELLSVVATYKSES</sequence>
<keyword evidence="3" id="KW-1185">Reference proteome</keyword>
<keyword evidence="1" id="KW-0812">Transmembrane</keyword>
<feature type="transmembrane region" description="Helical" evidence="1">
    <location>
        <begin position="24"/>
        <end position="43"/>
    </location>
</feature>
<accession>A0A096BZZ9</accession>
<evidence type="ECO:0000313" key="2">
    <source>
        <dbReference type="EMBL" id="KGF48297.1"/>
    </source>
</evidence>
<proteinExistence type="predicted"/>
<organism evidence="2 3">
    <name type="scientific">Veillonella montpellierensis DNF00314</name>
    <dbReference type="NCBI Taxonomy" id="1401067"/>
    <lineage>
        <taxon>Bacteria</taxon>
        <taxon>Bacillati</taxon>
        <taxon>Bacillota</taxon>
        <taxon>Negativicutes</taxon>
        <taxon>Veillonellales</taxon>
        <taxon>Veillonellaceae</taxon>
        <taxon>Veillonella</taxon>
    </lineage>
</organism>
<evidence type="ECO:0008006" key="4">
    <source>
        <dbReference type="Google" id="ProtNLM"/>
    </source>
</evidence>
<protein>
    <recommendedName>
        <fullName evidence="4">YcxB-like protein domain-containing protein</fullName>
    </recommendedName>
</protein>
<keyword evidence="1" id="KW-0472">Membrane</keyword>
<dbReference type="Proteomes" id="UP000029628">
    <property type="component" value="Unassembled WGS sequence"/>
</dbReference>
<feature type="transmembrane region" description="Helical" evidence="1">
    <location>
        <begin position="49"/>
        <end position="67"/>
    </location>
</feature>
<dbReference type="EMBL" id="JRNT01000005">
    <property type="protein sequence ID" value="KGF48297.1"/>
    <property type="molecule type" value="Genomic_DNA"/>
</dbReference>
<reference evidence="2 3" key="1">
    <citation type="submission" date="2014-07" db="EMBL/GenBank/DDBJ databases">
        <authorList>
            <person name="McCorrison J."/>
            <person name="Sanka R."/>
            <person name="Torralba M."/>
            <person name="Gillis M."/>
            <person name="Haft D.H."/>
            <person name="Methe B."/>
            <person name="Sutton G."/>
            <person name="Nelson K.E."/>
        </authorList>
    </citation>
    <scope>NUCLEOTIDE SEQUENCE [LARGE SCALE GENOMIC DNA]</scope>
    <source>
        <strain evidence="2 3">DNF00314</strain>
    </source>
</reference>
<gene>
    <name evidence="2" type="ORF">HMPREF0872_01525</name>
</gene>
<dbReference type="RefSeq" id="WP_038151263.1">
    <property type="nucleotide sequence ID" value="NZ_JRNT01000005.1"/>
</dbReference>
<evidence type="ECO:0000256" key="1">
    <source>
        <dbReference type="SAM" id="Phobius"/>
    </source>
</evidence>
<dbReference type="AlphaFoldDB" id="A0A096BZZ9"/>
<comment type="caution">
    <text evidence="2">The sequence shown here is derived from an EMBL/GenBank/DDBJ whole genome shotgun (WGS) entry which is preliminary data.</text>
</comment>
<keyword evidence="1" id="KW-1133">Transmembrane helix</keyword>
<evidence type="ECO:0000313" key="3">
    <source>
        <dbReference type="Proteomes" id="UP000029628"/>
    </source>
</evidence>